<keyword evidence="1" id="KW-0732">Signal</keyword>
<reference evidence="3 4" key="1">
    <citation type="submission" date="2016-06" db="EMBL/GenBank/DDBJ databases">
        <title>Comparative genomics of the ectomycorrhizal sister species Rhizopogon vinicolor and Rhizopogon vesiculosus (Basidiomycota: Boletales) reveals a divergence of the mating type B locus.</title>
        <authorList>
            <consortium name="DOE Joint Genome Institute"/>
            <person name="Mujic A.B."/>
            <person name="Kuo A."/>
            <person name="Tritt A."/>
            <person name="Lipzen A."/>
            <person name="Chen C."/>
            <person name="Johnson J."/>
            <person name="Sharma A."/>
            <person name="Barry K."/>
            <person name="Grigoriev I.V."/>
            <person name="Spatafora J.W."/>
        </authorList>
    </citation>
    <scope>NUCLEOTIDE SEQUENCE [LARGE SCALE GENOMIC DNA]</scope>
    <source>
        <strain evidence="3 4">AM-OR11-026</strain>
    </source>
</reference>
<dbReference type="SUPFAM" id="SSF54897">
    <property type="entry name" value="Protease propeptides/inhibitors"/>
    <property type="match status" value="1"/>
</dbReference>
<sequence>MLSLISPVLSFSFILGLAVCAIADPTVSSWKLHEKRSHIPAGWIRARKHHPSASIPLRIALTQSNIQDIEAFLYDVSHPDSHNYGHHWSPARIAAKFAPSAESIQTVRSWLTESGVEPRRVKLSPTKAWLEVTSTVEEAENLLNAEYHVYDHESGTKHIACDSYHLPEHVIPHVDFVTPTIHFDAKLRKRRQSIRDPISQPGKSGPKTTGKVQDIFHQLGNCDEQITPICLRALYGLWYEPIA</sequence>
<feature type="domain" description="Peptidase S53 activation" evidence="2">
    <location>
        <begin position="40"/>
        <end position="183"/>
    </location>
</feature>
<dbReference type="EMBL" id="KV449484">
    <property type="protein sequence ID" value="OAX31272.1"/>
    <property type="molecule type" value="Genomic_DNA"/>
</dbReference>
<dbReference type="OrthoDB" id="3260196at2759"/>
<dbReference type="STRING" id="1314800.A0A1B7MF89"/>
<organism evidence="3 4">
    <name type="scientific">Rhizopogon vinicolor AM-OR11-026</name>
    <dbReference type="NCBI Taxonomy" id="1314800"/>
    <lineage>
        <taxon>Eukaryota</taxon>
        <taxon>Fungi</taxon>
        <taxon>Dikarya</taxon>
        <taxon>Basidiomycota</taxon>
        <taxon>Agaricomycotina</taxon>
        <taxon>Agaricomycetes</taxon>
        <taxon>Agaricomycetidae</taxon>
        <taxon>Boletales</taxon>
        <taxon>Suillineae</taxon>
        <taxon>Rhizopogonaceae</taxon>
        <taxon>Rhizopogon</taxon>
    </lineage>
</organism>
<protein>
    <recommendedName>
        <fullName evidence="2">Peptidase S53 activation domain-containing protein</fullName>
    </recommendedName>
</protein>
<dbReference type="CDD" id="cd11377">
    <property type="entry name" value="Pro-peptidase_S53"/>
    <property type="match status" value="1"/>
</dbReference>
<dbReference type="PANTHER" id="PTHR14218">
    <property type="entry name" value="PROTEASE S8 TRIPEPTIDYL PEPTIDASE I CLN2"/>
    <property type="match status" value="1"/>
</dbReference>
<dbReference type="AlphaFoldDB" id="A0A1B7MF89"/>
<feature type="non-terminal residue" evidence="3">
    <location>
        <position position="243"/>
    </location>
</feature>
<dbReference type="GO" id="GO:0008240">
    <property type="term" value="F:tripeptidyl-peptidase activity"/>
    <property type="evidence" value="ECO:0007669"/>
    <property type="project" value="TreeGrafter"/>
</dbReference>
<name>A0A1B7MF89_9AGAM</name>
<evidence type="ECO:0000256" key="1">
    <source>
        <dbReference type="SAM" id="SignalP"/>
    </source>
</evidence>
<dbReference type="InterPro" id="IPR050819">
    <property type="entry name" value="Tripeptidyl-peptidase_I"/>
</dbReference>
<dbReference type="Pfam" id="PF09286">
    <property type="entry name" value="Pro-kuma_activ"/>
    <property type="match status" value="1"/>
</dbReference>
<keyword evidence="4" id="KW-1185">Reference proteome</keyword>
<dbReference type="SMART" id="SM00944">
    <property type="entry name" value="Pro-kuma_activ"/>
    <property type="match status" value="1"/>
</dbReference>
<proteinExistence type="predicted"/>
<dbReference type="GO" id="GO:0004175">
    <property type="term" value="F:endopeptidase activity"/>
    <property type="evidence" value="ECO:0007669"/>
    <property type="project" value="TreeGrafter"/>
</dbReference>
<evidence type="ECO:0000259" key="2">
    <source>
        <dbReference type="SMART" id="SM00944"/>
    </source>
</evidence>
<evidence type="ECO:0000313" key="3">
    <source>
        <dbReference type="EMBL" id="OAX31272.1"/>
    </source>
</evidence>
<dbReference type="InParanoid" id="A0A1B7MF89"/>
<dbReference type="GO" id="GO:0006508">
    <property type="term" value="P:proteolysis"/>
    <property type="evidence" value="ECO:0007669"/>
    <property type="project" value="TreeGrafter"/>
</dbReference>
<dbReference type="PANTHER" id="PTHR14218:SF19">
    <property type="entry name" value="SERINE PROTEASE AORO, PUTATIVE (AFU_ORTHOLOGUE AFUA_6G10250)-RELATED"/>
    <property type="match status" value="1"/>
</dbReference>
<feature type="chain" id="PRO_5008597287" description="Peptidase S53 activation domain-containing protein" evidence="1">
    <location>
        <begin position="24"/>
        <end position="243"/>
    </location>
</feature>
<feature type="signal peptide" evidence="1">
    <location>
        <begin position="1"/>
        <end position="23"/>
    </location>
</feature>
<gene>
    <name evidence="3" type="ORF">K503DRAFT_703937</name>
</gene>
<evidence type="ECO:0000313" key="4">
    <source>
        <dbReference type="Proteomes" id="UP000092154"/>
    </source>
</evidence>
<accession>A0A1B7MF89</accession>
<dbReference type="Proteomes" id="UP000092154">
    <property type="component" value="Unassembled WGS sequence"/>
</dbReference>
<dbReference type="InterPro" id="IPR015366">
    <property type="entry name" value="S53_propep"/>
</dbReference>